<dbReference type="GO" id="GO:0019808">
    <property type="term" value="F:polyamine binding"/>
    <property type="evidence" value="ECO:0007669"/>
    <property type="project" value="InterPro"/>
</dbReference>
<accession>A0A0D9AW03</accession>
<dbReference type="CDD" id="cd13590">
    <property type="entry name" value="PBP2_PotD_PotF_like"/>
    <property type="match status" value="1"/>
</dbReference>
<evidence type="ECO:0000313" key="6">
    <source>
        <dbReference type="EMBL" id="KJH84932.1"/>
    </source>
</evidence>
<dbReference type="GO" id="GO:0042597">
    <property type="term" value="C:periplasmic space"/>
    <property type="evidence" value="ECO:0007669"/>
    <property type="project" value="UniProtKB-SubCell"/>
</dbReference>
<dbReference type="AlphaFoldDB" id="A0A0D9AW03"/>
<dbReference type="PANTHER" id="PTHR30222:SF12">
    <property type="entry name" value="NORSPERMIDINE SENSOR"/>
    <property type="match status" value="1"/>
</dbReference>
<dbReference type="InterPro" id="IPR001188">
    <property type="entry name" value="Sperm_putr-bd"/>
</dbReference>
<feature type="signal peptide" evidence="5">
    <location>
        <begin position="1"/>
        <end position="33"/>
    </location>
</feature>
<proteinExistence type="predicted"/>
<dbReference type="PRINTS" id="PR00909">
    <property type="entry name" value="SPERMDNBNDNG"/>
</dbReference>
<evidence type="ECO:0000256" key="2">
    <source>
        <dbReference type="ARBA" id="ARBA00022448"/>
    </source>
</evidence>
<dbReference type="InterPro" id="IPR006059">
    <property type="entry name" value="SBP"/>
</dbReference>
<feature type="chain" id="PRO_5002338386" evidence="5">
    <location>
        <begin position="34"/>
        <end position="362"/>
    </location>
</feature>
<name>A0A0D9AW03_STUST</name>
<keyword evidence="3 5" id="KW-0732">Signal</keyword>
<evidence type="ECO:0000256" key="3">
    <source>
        <dbReference type="ARBA" id="ARBA00022729"/>
    </source>
</evidence>
<evidence type="ECO:0000313" key="7">
    <source>
        <dbReference type="Proteomes" id="UP000032487"/>
    </source>
</evidence>
<dbReference type="RefSeq" id="WP_045160276.1">
    <property type="nucleotide sequence ID" value="NZ_JYHV01000004.1"/>
</dbReference>
<evidence type="ECO:0000256" key="4">
    <source>
        <dbReference type="ARBA" id="ARBA00022764"/>
    </source>
</evidence>
<reference evidence="6 7" key="1">
    <citation type="submission" date="2015-02" db="EMBL/GenBank/DDBJ databases">
        <title>Draft genome sequence of Pseudomonas stutzeri NT0128 isolated from wheat (Triticum turgidum) rhizosphere.</title>
        <authorList>
            <person name="Tovi N."/>
            <person name="Frenk S."/>
            <person name="Hadar Y."/>
            <person name="Minz D."/>
        </authorList>
    </citation>
    <scope>NUCLEOTIDE SEQUENCE [LARGE SCALE GENOMIC DNA]</scope>
    <source>
        <strain evidence="6 7">NT0128</strain>
    </source>
</reference>
<keyword evidence="2" id="KW-0813">Transport</keyword>
<evidence type="ECO:0000256" key="1">
    <source>
        <dbReference type="ARBA" id="ARBA00004418"/>
    </source>
</evidence>
<dbReference type="GO" id="GO:0015846">
    <property type="term" value="P:polyamine transport"/>
    <property type="evidence" value="ECO:0007669"/>
    <property type="project" value="InterPro"/>
</dbReference>
<gene>
    <name evidence="6" type="ORF">UF78_01560</name>
</gene>
<comment type="subcellular location">
    <subcellularLocation>
        <location evidence="1">Periplasm</location>
    </subcellularLocation>
</comment>
<dbReference type="OrthoDB" id="9769319at2"/>
<dbReference type="PANTHER" id="PTHR30222">
    <property type="entry name" value="SPERMIDINE/PUTRESCINE-BINDING PERIPLASMIC PROTEIN"/>
    <property type="match status" value="1"/>
</dbReference>
<evidence type="ECO:0000256" key="5">
    <source>
        <dbReference type="SAM" id="SignalP"/>
    </source>
</evidence>
<dbReference type="Proteomes" id="UP000032487">
    <property type="component" value="Unassembled WGS sequence"/>
</dbReference>
<dbReference type="SUPFAM" id="SSF53850">
    <property type="entry name" value="Periplasmic binding protein-like II"/>
    <property type="match status" value="1"/>
</dbReference>
<protein>
    <submittedName>
        <fullName evidence="6">Spermidine/putrescine ABC transporter substrate-binding protein</fullName>
    </submittedName>
</protein>
<organism evidence="6 7">
    <name type="scientific">Stutzerimonas stutzeri</name>
    <name type="common">Pseudomonas stutzeri</name>
    <dbReference type="NCBI Taxonomy" id="316"/>
    <lineage>
        <taxon>Bacteria</taxon>
        <taxon>Pseudomonadati</taxon>
        <taxon>Pseudomonadota</taxon>
        <taxon>Gammaproteobacteria</taxon>
        <taxon>Pseudomonadales</taxon>
        <taxon>Pseudomonadaceae</taxon>
        <taxon>Stutzerimonas</taxon>
    </lineage>
</organism>
<sequence>MNNKNLGSSYSRRLGVAALVALGLMFPSTGVRAAQTLTLLNWEEYLSEAVIQRWQDETGVGIQQIYFDSGDKRDEILAKPDHQIDIALTELISSDRFGQRGLLEPISDTPLPNLSNVSQRWRNSCGRYSMPYLWGTLGIAYRADRLAEAPQSWAELLQPTEREKPHIIMMEDHEDILAAPLLFQRRSINTSNNDELKAAFELLRAQASAVLTYEYAITSLGRRRYLDQADMALAYSGDQQVLNQTEGIEGEPWRYVVPQEGTLLWVDCLSIPASTPNKDLAYRFLNFISDPEIAALNATELGVATPNAAARALLPDAIRQDVTIYPPEDVLERSQTFETRPPQATQTRRRIISALINAHDAR</sequence>
<dbReference type="Pfam" id="PF13416">
    <property type="entry name" value="SBP_bac_8"/>
    <property type="match status" value="1"/>
</dbReference>
<keyword evidence="4" id="KW-0574">Periplasm</keyword>
<dbReference type="PATRIC" id="fig|316.101.peg.2056"/>
<dbReference type="EMBL" id="JYHV01000004">
    <property type="protein sequence ID" value="KJH84932.1"/>
    <property type="molecule type" value="Genomic_DNA"/>
</dbReference>
<comment type="caution">
    <text evidence="6">The sequence shown here is derived from an EMBL/GenBank/DDBJ whole genome shotgun (WGS) entry which is preliminary data.</text>
</comment>
<dbReference type="Gene3D" id="3.40.190.10">
    <property type="entry name" value="Periplasmic binding protein-like II"/>
    <property type="match status" value="2"/>
</dbReference>